<dbReference type="RefSeq" id="WP_165008742.1">
    <property type="nucleotide sequence ID" value="NZ_CP064954.1"/>
</dbReference>
<evidence type="ECO:0000256" key="3">
    <source>
        <dbReference type="ARBA" id="ARBA00022553"/>
    </source>
</evidence>
<dbReference type="EC" id="2.7.13.3" evidence="2"/>
<dbReference type="Pfam" id="PF02518">
    <property type="entry name" value="HATPase_c"/>
    <property type="match status" value="1"/>
</dbReference>
<evidence type="ECO:0000256" key="4">
    <source>
        <dbReference type="ARBA" id="ARBA00022679"/>
    </source>
</evidence>
<dbReference type="InterPro" id="IPR003594">
    <property type="entry name" value="HATPase_dom"/>
</dbReference>
<name>A0A7T0KF64_9CORY</name>
<comment type="catalytic activity">
    <reaction evidence="1">
        <text>ATP + protein L-histidine = ADP + protein N-phospho-L-histidine.</text>
        <dbReference type="EC" id="2.7.13.3"/>
    </reaction>
</comment>
<evidence type="ECO:0000256" key="1">
    <source>
        <dbReference type="ARBA" id="ARBA00000085"/>
    </source>
</evidence>
<dbReference type="InterPro" id="IPR050482">
    <property type="entry name" value="Sensor_HK_TwoCompSys"/>
</dbReference>
<keyword evidence="4" id="KW-0808">Transferase</keyword>
<evidence type="ECO:0000256" key="5">
    <source>
        <dbReference type="ARBA" id="ARBA00022741"/>
    </source>
</evidence>
<organism evidence="11 12">
    <name type="scientific">Corynebacterium lizhenjunii</name>
    <dbReference type="NCBI Taxonomy" id="2709394"/>
    <lineage>
        <taxon>Bacteria</taxon>
        <taxon>Bacillati</taxon>
        <taxon>Actinomycetota</taxon>
        <taxon>Actinomycetes</taxon>
        <taxon>Mycobacteriales</taxon>
        <taxon>Corynebacteriaceae</taxon>
        <taxon>Corynebacterium</taxon>
    </lineage>
</organism>
<dbReference type="Gene3D" id="3.30.565.10">
    <property type="entry name" value="Histidine kinase-like ATPase, C-terminal domain"/>
    <property type="match status" value="1"/>
</dbReference>
<keyword evidence="8" id="KW-0902">Two-component regulatory system</keyword>
<dbReference type="GO" id="GO:0046983">
    <property type="term" value="F:protein dimerization activity"/>
    <property type="evidence" value="ECO:0007669"/>
    <property type="project" value="InterPro"/>
</dbReference>
<gene>
    <name evidence="11" type="ORF">G7Y31_01920</name>
</gene>
<dbReference type="Pfam" id="PF07730">
    <property type="entry name" value="HisKA_3"/>
    <property type="match status" value="1"/>
</dbReference>
<keyword evidence="3" id="KW-0597">Phosphoprotein</keyword>
<dbReference type="Gene3D" id="1.20.5.1930">
    <property type="match status" value="1"/>
</dbReference>
<keyword evidence="12" id="KW-1185">Reference proteome</keyword>
<evidence type="ECO:0000256" key="2">
    <source>
        <dbReference type="ARBA" id="ARBA00012438"/>
    </source>
</evidence>
<evidence type="ECO:0000313" key="11">
    <source>
        <dbReference type="EMBL" id="QPK79492.1"/>
    </source>
</evidence>
<dbReference type="GO" id="GO:0000155">
    <property type="term" value="F:phosphorelay sensor kinase activity"/>
    <property type="evidence" value="ECO:0007669"/>
    <property type="project" value="InterPro"/>
</dbReference>
<dbReference type="GO" id="GO:0016020">
    <property type="term" value="C:membrane"/>
    <property type="evidence" value="ECO:0007669"/>
    <property type="project" value="InterPro"/>
</dbReference>
<dbReference type="EMBL" id="CP064954">
    <property type="protein sequence ID" value="QPK79492.1"/>
    <property type="molecule type" value="Genomic_DNA"/>
</dbReference>
<protein>
    <recommendedName>
        <fullName evidence="2">histidine kinase</fullName>
        <ecNumber evidence="2">2.7.13.3</ecNumber>
    </recommendedName>
</protein>
<reference evidence="11 12" key="1">
    <citation type="submission" date="2020-11" db="EMBL/GenBank/DDBJ databases">
        <title>Corynebacterium sp. ZJ-599.</title>
        <authorList>
            <person name="Zhou J."/>
        </authorList>
    </citation>
    <scope>NUCLEOTIDE SEQUENCE [LARGE SCALE GENOMIC DNA]</scope>
    <source>
        <strain evidence="11 12">ZJ-599</strain>
    </source>
</reference>
<evidence type="ECO:0000256" key="7">
    <source>
        <dbReference type="ARBA" id="ARBA00022840"/>
    </source>
</evidence>
<evidence type="ECO:0000259" key="9">
    <source>
        <dbReference type="Pfam" id="PF02518"/>
    </source>
</evidence>
<dbReference type="AlphaFoldDB" id="A0A7T0KF64"/>
<dbReference type="GO" id="GO:0005524">
    <property type="term" value="F:ATP binding"/>
    <property type="evidence" value="ECO:0007669"/>
    <property type="project" value="UniProtKB-KW"/>
</dbReference>
<accession>A0A7T0KF64</accession>
<keyword evidence="6 11" id="KW-0418">Kinase</keyword>
<dbReference type="Proteomes" id="UP000594681">
    <property type="component" value="Chromosome"/>
</dbReference>
<proteinExistence type="predicted"/>
<feature type="domain" description="Signal transduction histidine kinase subgroup 3 dimerisation and phosphoacceptor" evidence="10">
    <location>
        <begin position="36"/>
        <end position="100"/>
    </location>
</feature>
<dbReference type="PANTHER" id="PTHR24421:SF10">
    <property type="entry name" value="NITRATE_NITRITE SENSOR PROTEIN NARQ"/>
    <property type="match status" value="1"/>
</dbReference>
<evidence type="ECO:0000256" key="8">
    <source>
        <dbReference type="ARBA" id="ARBA00023012"/>
    </source>
</evidence>
<keyword evidence="7" id="KW-0067">ATP-binding</keyword>
<keyword evidence="5" id="KW-0547">Nucleotide-binding</keyword>
<sequence length="229" mass="23953">MWKRKRDTRSNEARQAEIIAQLTASRRAIADAYEVERARIERDLHDGAQQYLVAASIKLGEAQLTATGPTAELIAAAKDNIDAGLRALRTTVHGIHPQVLADHGLVAALADAAFPNVRIHAPHPLPQLSPSVLAAGYFFATEAVTNALKYAPDAPVSVLVTADAALHITVVDEGPGGAHLIPGHGLAGMAQRLEAFGGSVEVSSPNGGPTRVAGSIPLLLERGETAVVQ</sequence>
<evidence type="ECO:0000313" key="12">
    <source>
        <dbReference type="Proteomes" id="UP000594681"/>
    </source>
</evidence>
<feature type="domain" description="Histidine kinase/HSP90-like ATPase" evidence="9">
    <location>
        <begin position="141"/>
        <end position="217"/>
    </location>
</feature>
<evidence type="ECO:0000259" key="10">
    <source>
        <dbReference type="Pfam" id="PF07730"/>
    </source>
</evidence>
<dbReference type="KEGG" id="cliz:G7Y31_01920"/>
<dbReference type="CDD" id="cd16917">
    <property type="entry name" value="HATPase_UhpB-NarQ-NarX-like"/>
    <property type="match status" value="1"/>
</dbReference>
<dbReference type="InterPro" id="IPR036890">
    <property type="entry name" value="HATPase_C_sf"/>
</dbReference>
<dbReference type="PANTHER" id="PTHR24421">
    <property type="entry name" value="NITRATE/NITRITE SENSOR PROTEIN NARX-RELATED"/>
    <property type="match status" value="1"/>
</dbReference>
<dbReference type="InterPro" id="IPR011712">
    <property type="entry name" value="Sig_transdc_His_kin_sub3_dim/P"/>
</dbReference>
<evidence type="ECO:0000256" key="6">
    <source>
        <dbReference type="ARBA" id="ARBA00022777"/>
    </source>
</evidence>
<dbReference type="SUPFAM" id="SSF55874">
    <property type="entry name" value="ATPase domain of HSP90 chaperone/DNA topoisomerase II/histidine kinase"/>
    <property type="match status" value="1"/>
</dbReference>